<proteinExistence type="predicted"/>
<dbReference type="EMBL" id="AMWN01000007">
    <property type="protein sequence ID" value="EXJ81896.1"/>
    <property type="molecule type" value="Genomic_DNA"/>
</dbReference>
<protein>
    <submittedName>
        <fullName evidence="2">Uncharacterized protein</fullName>
    </submittedName>
</protein>
<keyword evidence="3" id="KW-1185">Reference proteome</keyword>
<evidence type="ECO:0000313" key="2">
    <source>
        <dbReference type="EMBL" id="EXJ81896.1"/>
    </source>
</evidence>
<dbReference type="RefSeq" id="XP_007727017.1">
    <property type="nucleotide sequence ID" value="XM_007728827.1"/>
</dbReference>
<organism evidence="2 3">
    <name type="scientific">Capronia coronata CBS 617.96</name>
    <dbReference type="NCBI Taxonomy" id="1182541"/>
    <lineage>
        <taxon>Eukaryota</taxon>
        <taxon>Fungi</taxon>
        <taxon>Dikarya</taxon>
        <taxon>Ascomycota</taxon>
        <taxon>Pezizomycotina</taxon>
        <taxon>Eurotiomycetes</taxon>
        <taxon>Chaetothyriomycetidae</taxon>
        <taxon>Chaetothyriales</taxon>
        <taxon>Herpotrichiellaceae</taxon>
        <taxon>Capronia</taxon>
    </lineage>
</organism>
<gene>
    <name evidence="2" type="ORF">A1O1_07961</name>
</gene>
<dbReference type="eggNOG" id="ENOG502RW6U">
    <property type="taxonomic scope" value="Eukaryota"/>
</dbReference>
<evidence type="ECO:0000313" key="3">
    <source>
        <dbReference type="Proteomes" id="UP000019484"/>
    </source>
</evidence>
<name>W9XY83_9EURO</name>
<feature type="compositionally biased region" description="Basic and acidic residues" evidence="1">
    <location>
        <begin position="110"/>
        <end position="120"/>
    </location>
</feature>
<accession>W9XY83</accession>
<feature type="region of interest" description="Disordered" evidence="1">
    <location>
        <begin position="1"/>
        <end position="35"/>
    </location>
</feature>
<dbReference type="Proteomes" id="UP000019484">
    <property type="component" value="Unassembled WGS sequence"/>
</dbReference>
<sequence>MLGMARVVSPPPPSLKQGRVSLPPGVVTSGNGSGALAQAEDGTYIRGRFGPRASGHGIGGRSLEAHPIARTAQLSAIDEQVREIDKACEVVDRENAISQFDLSDRRRGLEHDTSFHHDSSEAAEAQPAIPTSPRGLSEDGTSSPAIYLSPPSTSPPRVAGTVQDESILPTQEHQYFDQPRLRSQRTLPHSAMRQGPGYAPSTLMALRSMESMPVLFSAAEEAERTRVRELVLEEKRREQRKLWVQMWCAAEDCCHDVWHLWTCASVCKHDHGRERSGSEW</sequence>
<feature type="region of interest" description="Disordered" evidence="1">
    <location>
        <begin position="110"/>
        <end position="160"/>
    </location>
</feature>
<dbReference type="AlphaFoldDB" id="W9XY83"/>
<dbReference type="GeneID" id="19162816"/>
<comment type="caution">
    <text evidence="2">The sequence shown here is derived from an EMBL/GenBank/DDBJ whole genome shotgun (WGS) entry which is preliminary data.</text>
</comment>
<dbReference type="OrthoDB" id="4157036at2759"/>
<dbReference type="HOGENOM" id="CLU_032152_0_0_1"/>
<evidence type="ECO:0000256" key="1">
    <source>
        <dbReference type="SAM" id="MobiDB-lite"/>
    </source>
</evidence>
<reference evidence="2 3" key="1">
    <citation type="submission" date="2013-03" db="EMBL/GenBank/DDBJ databases">
        <title>The Genome Sequence of Capronia coronata CBS 617.96.</title>
        <authorList>
            <consortium name="The Broad Institute Genomics Platform"/>
            <person name="Cuomo C."/>
            <person name="de Hoog S."/>
            <person name="Gorbushina A."/>
            <person name="Walker B."/>
            <person name="Young S.K."/>
            <person name="Zeng Q."/>
            <person name="Gargeya S."/>
            <person name="Fitzgerald M."/>
            <person name="Haas B."/>
            <person name="Abouelleil A."/>
            <person name="Allen A.W."/>
            <person name="Alvarado L."/>
            <person name="Arachchi H.M."/>
            <person name="Berlin A.M."/>
            <person name="Chapman S.B."/>
            <person name="Gainer-Dewar J."/>
            <person name="Goldberg J."/>
            <person name="Griggs A."/>
            <person name="Gujja S."/>
            <person name="Hansen M."/>
            <person name="Howarth C."/>
            <person name="Imamovic A."/>
            <person name="Ireland A."/>
            <person name="Larimer J."/>
            <person name="McCowan C."/>
            <person name="Murphy C."/>
            <person name="Pearson M."/>
            <person name="Poon T.W."/>
            <person name="Priest M."/>
            <person name="Roberts A."/>
            <person name="Saif S."/>
            <person name="Shea T."/>
            <person name="Sisk P."/>
            <person name="Sykes S."/>
            <person name="Wortman J."/>
            <person name="Nusbaum C."/>
            <person name="Birren B."/>
        </authorList>
    </citation>
    <scope>NUCLEOTIDE SEQUENCE [LARGE SCALE GENOMIC DNA]</scope>
    <source>
        <strain evidence="2 3">CBS 617.96</strain>
    </source>
</reference>